<feature type="chain" id="PRO_5035448621" description="Mid2 domain-containing protein" evidence="2">
    <location>
        <begin position="21"/>
        <end position="273"/>
    </location>
</feature>
<keyword evidence="4" id="KW-1185">Reference proteome</keyword>
<proteinExistence type="predicted"/>
<evidence type="ECO:0000313" key="3">
    <source>
        <dbReference type="EMBL" id="KAH7088914.1"/>
    </source>
</evidence>
<protein>
    <recommendedName>
        <fullName evidence="5">Mid2 domain-containing protein</fullName>
    </recommendedName>
</protein>
<organism evidence="3 4">
    <name type="scientific">Paraphoma chrysanthemicola</name>
    <dbReference type="NCBI Taxonomy" id="798071"/>
    <lineage>
        <taxon>Eukaryota</taxon>
        <taxon>Fungi</taxon>
        <taxon>Dikarya</taxon>
        <taxon>Ascomycota</taxon>
        <taxon>Pezizomycotina</taxon>
        <taxon>Dothideomycetes</taxon>
        <taxon>Pleosporomycetidae</taxon>
        <taxon>Pleosporales</taxon>
        <taxon>Pleosporineae</taxon>
        <taxon>Phaeosphaeriaceae</taxon>
        <taxon>Paraphoma</taxon>
    </lineage>
</organism>
<dbReference type="Proteomes" id="UP000813461">
    <property type="component" value="Unassembled WGS sequence"/>
</dbReference>
<feature type="signal peptide" evidence="2">
    <location>
        <begin position="1"/>
        <end position="20"/>
    </location>
</feature>
<dbReference type="AlphaFoldDB" id="A0A8K0W074"/>
<keyword evidence="1" id="KW-0472">Membrane</keyword>
<dbReference type="OrthoDB" id="5215637at2759"/>
<accession>A0A8K0W074</accession>
<evidence type="ECO:0000256" key="1">
    <source>
        <dbReference type="SAM" id="Phobius"/>
    </source>
</evidence>
<keyword evidence="1" id="KW-0812">Transmembrane</keyword>
<keyword evidence="1" id="KW-1133">Transmembrane helix</keyword>
<dbReference type="EMBL" id="JAGMVJ010000007">
    <property type="protein sequence ID" value="KAH7088914.1"/>
    <property type="molecule type" value="Genomic_DNA"/>
</dbReference>
<keyword evidence="2" id="KW-0732">Signal</keyword>
<feature type="transmembrane region" description="Helical" evidence="1">
    <location>
        <begin position="198"/>
        <end position="223"/>
    </location>
</feature>
<reference evidence="3" key="1">
    <citation type="journal article" date="2021" name="Nat. Commun.">
        <title>Genetic determinants of endophytism in the Arabidopsis root mycobiome.</title>
        <authorList>
            <person name="Mesny F."/>
            <person name="Miyauchi S."/>
            <person name="Thiergart T."/>
            <person name="Pickel B."/>
            <person name="Atanasova L."/>
            <person name="Karlsson M."/>
            <person name="Huettel B."/>
            <person name="Barry K.W."/>
            <person name="Haridas S."/>
            <person name="Chen C."/>
            <person name="Bauer D."/>
            <person name="Andreopoulos W."/>
            <person name="Pangilinan J."/>
            <person name="LaButti K."/>
            <person name="Riley R."/>
            <person name="Lipzen A."/>
            <person name="Clum A."/>
            <person name="Drula E."/>
            <person name="Henrissat B."/>
            <person name="Kohler A."/>
            <person name="Grigoriev I.V."/>
            <person name="Martin F.M."/>
            <person name="Hacquard S."/>
        </authorList>
    </citation>
    <scope>NUCLEOTIDE SEQUENCE</scope>
    <source>
        <strain evidence="3">MPI-SDFR-AT-0120</strain>
    </source>
</reference>
<name>A0A8K0W074_9PLEO</name>
<gene>
    <name evidence="3" type="ORF">FB567DRAFT_320954</name>
</gene>
<evidence type="ECO:0008006" key="5">
    <source>
        <dbReference type="Google" id="ProtNLM"/>
    </source>
</evidence>
<comment type="caution">
    <text evidence="3">The sequence shown here is derived from an EMBL/GenBank/DDBJ whole genome shotgun (WGS) entry which is preliminary data.</text>
</comment>
<evidence type="ECO:0000313" key="4">
    <source>
        <dbReference type="Proteomes" id="UP000813461"/>
    </source>
</evidence>
<dbReference type="CDD" id="cd12087">
    <property type="entry name" value="TM_EGFR-like"/>
    <property type="match status" value="1"/>
</dbReference>
<sequence length="273" mass="29050">MHSRVTLLSCFAVFVGTAISQQCYGLDGTALDDTYAPCNPTAKHSGCCATKRSTGADLCLDNGLCMSTRDELMGMIWQSGCTDVTGKDVACPKMCPDVSNNYGGLGRAQAWNVQQCDIGQYCCRAINDRKSCCNNATAPKVTTSSIGAFLIQSTTTTPTPTSSTPTQAVATAVSTGSPLDLASLPTSNDCAKEKRQTAAVGGTIGGLFGAIIVGLAGALFWMYKREKRQRKLKEHYEEQFSQTAAYRRTIASSAISLIRTETLDDAKRSSDEA</sequence>
<evidence type="ECO:0000256" key="2">
    <source>
        <dbReference type="SAM" id="SignalP"/>
    </source>
</evidence>